<dbReference type="Pfam" id="PF13274">
    <property type="entry name" value="SocA_Panacea"/>
    <property type="match status" value="1"/>
</dbReference>
<dbReference type="InterPro" id="IPR025272">
    <property type="entry name" value="SocA_Panacea"/>
</dbReference>
<reference evidence="2" key="1">
    <citation type="submission" date="2013-07" db="EMBL/GenBank/DDBJ databases">
        <title>Sub-species coevolution in mutualistic symbiosis.</title>
        <authorList>
            <person name="Murfin K."/>
            <person name="Klassen J."/>
            <person name="Lee M."/>
            <person name="Forst S."/>
            <person name="Stock P."/>
            <person name="Goodrich-Blair H."/>
        </authorList>
    </citation>
    <scope>NUCLEOTIDE SEQUENCE [LARGE SCALE GENOMIC DNA]</scope>
    <source>
        <strain evidence="2">Kraussei Becker Underwood</strain>
    </source>
</reference>
<dbReference type="EMBL" id="CBSZ010000368">
    <property type="protein sequence ID" value="CDH25977.1"/>
    <property type="molecule type" value="Genomic_DNA"/>
</dbReference>
<protein>
    <recommendedName>
        <fullName evidence="1">Antitoxin SocA-like Panacea domain-containing protein</fullName>
    </recommendedName>
</protein>
<name>A0A077PZA4_XENBV</name>
<gene>
    <name evidence="2" type="ORF">XBKB1_430031</name>
</gene>
<organism evidence="2">
    <name type="scientific">Xenorhabdus bovienii str. kraussei Becker Underwood</name>
    <dbReference type="NCBI Taxonomy" id="1398204"/>
    <lineage>
        <taxon>Bacteria</taxon>
        <taxon>Pseudomonadati</taxon>
        <taxon>Pseudomonadota</taxon>
        <taxon>Gammaproteobacteria</taxon>
        <taxon>Enterobacterales</taxon>
        <taxon>Morganellaceae</taxon>
        <taxon>Xenorhabdus</taxon>
    </lineage>
</organism>
<comment type="caution">
    <text evidence="2">The sequence shown here is derived from an EMBL/GenBank/DDBJ whole genome shotgun (WGS) entry which is preliminary data.</text>
</comment>
<feature type="domain" description="Antitoxin SocA-like Panacea" evidence="1">
    <location>
        <begin position="29"/>
        <end position="136"/>
    </location>
</feature>
<evidence type="ECO:0000313" key="2">
    <source>
        <dbReference type="EMBL" id="CDH25977.1"/>
    </source>
</evidence>
<dbReference type="RefSeq" id="WP_071827329.1">
    <property type="nucleotide sequence ID" value="NZ_CAWLXS010000042.1"/>
</dbReference>
<dbReference type="AlphaFoldDB" id="A0A077PZA4"/>
<dbReference type="Proteomes" id="UP000028493">
    <property type="component" value="Unassembled WGS sequence"/>
</dbReference>
<evidence type="ECO:0000259" key="1">
    <source>
        <dbReference type="Pfam" id="PF13274"/>
    </source>
</evidence>
<accession>A0A077PZA4</accession>
<dbReference type="HOGENOM" id="CLU_110683_0_0_6"/>
<proteinExistence type="predicted"/>
<sequence length="210" mass="23818">MAYSTVAVANAFIERGISGQIPNLSPMKLQKLIFFAQSWCLRIFNKPLVDEFFAKWEYGPVIPSLYHAVKEYGGSTIGNLIESLEFYENGYIEQVTPVIPANDIWMHRIIDSVVSVYGCMEATYLSRITHLPGSAWSKANSEKSAIDNKLLKECIVTEEGRFFGARDFSVHFDLEKLKCRVNDDFVAVPTDINSIEDMDEWLRGIVDNDC</sequence>